<dbReference type="Gene3D" id="3.20.20.70">
    <property type="entry name" value="Aldolase class I"/>
    <property type="match status" value="1"/>
</dbReference>
<evidence type="ECO:0000256" key="10">
    <source>
        <dbReference type="HAMAP-Rule" id="MF_00135"/>
    </source>
</evidence>
<dbReference type="Pfam" id="PF00697">
    <property type="entry name" value="PRAI"/>
    <property type="match status" value="1"/>
</dbReference>
<sequence length="212" mass="23044">MTKVKICGLKEPEHVLCAVNAGADFVGFVFAPSRRQITVEQAARLAELVPAHVKKVGVFVNPSEAEVREAFEKVPLDYVQYHGNEDPDFIKKLGCPSIKAFSIRDAKDVEKAAGYQADYYLFDAPGTDYAGGSGKVFDWSLLERLSIPREKVILAGGLNPANVRQAVAAVQPFAVDVSSGVEKNGKKCCELIQSFIQAAAASTQTVRINERK</sequence>
<dbReference type="NCBIfam" id="NF002300">
    <property type="entry name" value="PRK01222.1-7"/>
    <property type="match status" value="1"/>
</dbReference>
<dbReference type="GO" id="GO:0004640">
    <property type="term" value="F:phosphoribosylanthranilate isomerase activity"/>
    <property type="evidence" value="ECO:0007669"/>
    <property type="project" value="UniProtKB-UniRule"/>
</dbReference>
<evidence type="ECO:0000256" key="7">
    <source>
        <dbReference type="ARBA" id="ARBA00022822"/>
    </source>
</evidence>
<comment type="catalytic activity">
    <reaction evidence="1 10">
        <text>N-(5-phospho-beta-D-ribosyl)anthranilate = 1-(2-carboxyphenylamino)-1-deoxy-D-ribulose 5-phosphate</text>
        <dbReference type="Rhea" id="RHEA:21540"/>
        <dbReference type="ChEBI" id="CHEBI:18277"/>
        <dbReference type="ChEBI" id="CHEBI:58613"/>
        <dbReference type="EC" id="5.3.1.24"/>
    </reaction>
</comment>
<dbReference type="RefSeq" id="WP_141602118.1">
    <property type="nucleotide sequence ID" value="NZ_JARMSB010000008.1"/>
</dbReference>
<reference evidence="12 13" key="1">
    <citation type="submission" date="2019-06" db="EMBL/GenBank/DDBJ databases">
        <title>Genome sequence of Ureibacillus terrenus.</title>
        <authorList>
            <person name="Maclea K.S."/>
            <person name="Simoes M."/>
        </authorList>
    </citation>
    <scope>NUCLEOTIDE SEQUENCE [LARGE SCALE GENOMIC DNA]</scope>
    <source>
        <strain evidence="12 13">ATCC BAA-384</strain>
    </source>
</reference>
<evidence type="ECO:0000256" key="3">
    <source>
        <dbReference type="ARBA" id="ARBA00007571"/>
    </source>
</evidence>
<evidence type="ECO:0000259" key="11">
    <source>
        <dbReference type="Pfam" id="PF00697"/>
    </source>
</evidence>
<protein>
    <recommendedName>
        <fullName evidence="5 10">N-(5'-phosphoribosyl)anthranilate isomerase</fullName>
        <shortName evidence="10">PRAI</shortName>
        <ecNumber evidence="4 10">5.3.1.24</ecNumber>
    </recommendedName>
</protein>
<evidence type="ECO:0000256" key="6">
    <source>
        <dbReference type="ARBA" id="ARBA00022605"/>
    </source>
</evidence>
<keyword evidence="7 10" id="KW-0822">Tryptophan biosynthesis</keyword>
<evidence type="ECO:0000313" key="12">
    <source>
        <dbReference type="EMBL" id="TQE90826.1"/>
    </source>
</evidence>
<dbReference type="FunFam" id="3.20.20.70:FF:000075">
    <property type="entry name" value="Tryptophan biosynthesis protein TRP1"/>
    <property type="match status" value="1"/>
</dbReference>
<dbReference type="InterPro" id="IPR044643">
    <property type="entry name" value="TrpF_fam"/>
</dbReference>
<dbReference type="EMBL" id="VIGD01000008">
    <property type="protein sequence ID" value="TQE90826.1"/>
    <property type="molecule type" value="Genomic_DNA"/>
</dbReference>
<dbReference type="AlphaFoldDB" id="A0A540V264"/>
<dbReference type="SUPFAM" id="SSF51366">
    <property type="entry name" value="Ribulose-phoshate binding barrel"/>
    <property type="match status" value="1"/>
</dbReference>
<comment type="caution">
    <text evidence="12">The sequence shown here is derived from an EMBL/GenBank/DDBJ whole genome shotgun (WGS) entry which is preliminary data.</text>
</comment>
<dbReference type="CDD" id="cd00405">
    <property type="entry name" value="PRAI"/>
    <property type="match status" value="1"/>
</dbReference>
<comment type="similarity">
    <text evidence="3 10">Belongs to the TrpF family.</text>
</comment>
<keyword evidence="13" id="KW-1185">Reference proteome</keyword>
<dbReference type="GO" id="GO:0000162">
    <property type="term" value="P:L-tryptophan biosynthetic process"/>
    <property type="evidence" value="ECO:0007669"/>
    <property type="project" value="UniProtKB-UniRule"/>
</dbReference>
<evidence type="ECO:0000313" key="13">
    <source>
        <dbReference type="Proteomes" id="UP000315753"/>
    </source>
</evidence>
<accession>A0A540V264</accession>
<dbReference type="UniPathway" id="UPA00035">
    <property type="reaction ID" value="UER00042"/>
</dbReference>
<evidence type="ECO:0000256" key="5">
    <source>
        <dbReference type="ARBA" id="ARBA00022272"/>
    </source>
</evidence>
<dbReference type="HAMAP" id="MF_00135">
    <property type="entry name" value="PRAI"/>
    <property type="match status" value="1"/>
</dbReference>
<feature type="domain" description="N-(5'phosphoribosyl) anthranilate isomerase (PRAI)" evidence="11">
    <location>
        <begin position="4"/>
        <end position="198"/>
    </location>
</feature>
<keyword evidence="8 10" id="KW-0057">Aromatic amino acid biosynthesis</keyword>
<dbReference type="PANTHER" id="PTHR42894:SF1">
    <property type="entry name" value="N-(5'-PHOSPHORIBOSYL)ANTHRANILATE ISOMERASE"/>
    <property type="match status" value="1"/>
</dbReference>
<keyword evidence="6 10" id="KW-0028">Amino-acid biosynthesis</keyword>
<dbReference type="InterPro" id="IPR013785">
    <property type="entry name" value="Aldolase_TIM"/>
</dbReference>
<dbReference type="PANTHER" id="PTHR42894">
    <property type="entry name" value="N-(5'-PHOSPHORIBOSYL)ANTHRANILATE ISOMERASE"/>
    <property type="match status" value="1"/>
</dbReference>
<proteinExistence type="inferred from homology"/>
<comment type="pathway">
    <text evidence="2 10">Amino-acid biosynthesis; L-tryptophan biosynthesis; L-tryptophan from chorismate: step 3/5.</text>
</comment>
<dbReference type="EC" id="5.3.1.24" evidence="4 10"/>
<dbReference type="Proteomes" id="UP000315753">
    <property type="component" value="Unassembled WGS sequence"/>
</dbReference>
<evidence type="ECO:0000256" key="1">
    <source>
        <dbReference type="ARBA" id="ARBA00001164"/>
    </source>
</evidence>
<dbReference type="InterPro" id="IPR011060">
    <property type="entry name" value="RibuloseP-bd_barrel"/>
</dbReference>
<evidence type="ECO:0000256" key="2">
    <source>
        <dbReference type="ARBA" id="ARBA00004664"/>
    </source>
</evidence>
<keyword evidence="9 10" id="KW-0413">Isomerase</keyword>
<evidence type="ECO:0000256" key="4">
    <source>
        <dbReference type="ARBA" id="ARBA00012572"/>
    </source>
</evidence>
<dbReference type="InterPro" id="IPR001240">
    <property type="entry name" value="PRAI_dom"/>
</dbReference>
<organism evidence="12 13">
    <name type="scientific">Ureibacillus terrenus</name>
    <dbReference type="NCBI Taxonomy" id="118246"/>
    <lineage>
        <taxon>Bacteria</taxon>
        <taxon>Bacillati</taxon>
        <taxon>Bacillota</taxon>
        <taxon>Bacilli</taxon>
        <taxon>Bacillales</taxon>
        <taxon>Caryophanaceae</taxon>
        <taxon>Ureibacillus</taxon>
    </lineage>
</organism>
<evidence type="ECO:0000256" key="8">
    <source>
        <dbReference type="ARBA" id="ARBA00023141"/>
    </source>
</evidence>
<gene>
    <name evidence="10" type="primary">trpF</name>
    <name evidence="12" type="ORF">FKZ59_07395</name>
</gene>
<dbReference type="OrthoDB" id="9786954at2"/>
<name>A0A540V264_9BACL</name>
<evidence type="ECO:0000256" key="9">
    <source>
        <dbReference type="ARBA" id="ARBA00023235"/>
    </source>
</evidence>